<evidence type="ECO:0000313" key="2">
    <source>
        <dbReference type="Proteomes" id="UP000001941"/>
    </source>
</evidence>
<proteinExistence type="predicted"/>
<dbReference type="eggNOG" id="arCOG05301">
    <property type="taxonomic scope" value="Archaea"/>
</dbReference>
<dbReference type="AlphaFoldDB" id="Q2FNX0"/>
<dbReference type="STRING" id="323259.Mhun_1485"/>
<dbReference type="InParanoid" id="Q2FNX0"/>
<dbReference type="KEGG" id="mhu:Mhun_1485"/>
<name>Q2FNX0_METHJ</name>
<dbReference type="RefSeq" id="WP_011448488.1">
    <property type="nucleotide sequence ID" value="NC_007796.1"/>
</dbReference>
<dbReference type="EnsemblBacteria" id="ABD41219">
    <property type="protein sequence ID" value="ABD41219"/>
    <property type="gene ID" value="Mhun_1485"/>
</dbReference>
<dbReference type="OrthoDB" id="114454at2157"/>
<dbReference type="EMBL" id="CP000254">
    <property type="protein sequence ID" value="ABD41219.1"/>
    <property type="molecule type" value="Genomic_DNA"/>
</dbReference>
<dbReference type="Proteomes" id="UP000001941">
    <property type="component" value="Chromosome"/>
</dbReference>
<keyword evidence="2" id="KW-1185">Reference proteome</keyword>
<organism evidence="1 2">
    <name type="scientific">Methanospirillum hungatei JF-1 (strain ATCC 27890 / DSM 864 / NBRC 100397 / JF-1)</name>
    <dbReference type="NCBI Taxonomy" id="323259"/>
    <lineage>
        <taxon>Archaea</taxon>
        <taxon>Methanobacteriati</taxon>
        <taxon>Methanobacteriota</taxon>
        <taxon>Stenosarchaea group</taxon>
        <taxon>Methanomicrobia</taxon>
        <taxon>Methanomicrobiales</taxon>
        <taxon>Methanospirillaceae</taxon>
        <taxon>Methanospirillum</taxon>
    </lineage>
</organism>
<reference evidence="2" key="1">
    <citation type="journal article" date="2016" name="Stand. Genomic Sci.">
        <title>Complete genome sequence of Methanospirillum hungatei type strain JF1.</title>
        <authorList>
            <person name="Gunsalus R.P."/>
            <person name="Cook L.E."/>
            <person name="Crable B."/>
            <person name="Rohlin L."/>
            <person name="McDonald E."/>
            <person name="Mouttaki H."/>
            <person name="Sieber J.R."/>
            <person name="Poweleit N."/>
            <person name="Zhou H."/>
            <person name="Lapidus A.L."/>
            <person name="Daligault H.E."/>
            <person name="Land M."/>
            <person name="Gilna P."/>
            <person name="Ivanova N."/>
            <person name="Kyrpides N."/>
            <person name="Culley D.E."/>
            <person name="McInerney M.J."/>
        </authorList>
    </citation>
    <scope>NUCLEOTIDE SEQUENCE [LARGE SCALE GENOMIC DNA]</scope>
    <source>
        <strain evidence="2">ATCC 27890 / DSM 864 / NBRC 100397 / JF-1</strain>
    </source>
</reference>
<accession>Q2FNX0</accession>
<dbReference type="HOGENOM" id="CLU_1574949_0_0_2"/>
<protein>
    <submittedName>
        <fullName evidence="1">Uncharacterized protein</fullName>
    </submittedName>
</protein>
<gene>
    <name evidence="1" type="ordered locus">Mhun_1485</name>
</gene>
<dbReference type="GeneID" id="3922716"/>
<sequence>MLENNEYEKVLKTLYEKSLILENMSDFHPDLSFWYFDAMAHLDYTISLFAYNADSPRNMLSREYMKCRKDKTLEGNLARFDGFMNWLRQNHPDEYEKFPLFIQKIYDPSDMASYRSFRIVLDPNDKKPTPPAVLMMMIDEVFDKAYLASIYNGSSMAHLYAQYMDTC</sequence>
<evidence type="ECO:0000313" key="1">
    <source>
        <dbReference type="EMBL" id="ABD41219.1"/>
    </source>
</evidence>